<dbReference type="AlphaFoldDB" id="A0A4Z0P1B0"/>
<keyword evidence="2 5" id="KW-0812">Transmembrane</keyword>
<sequence>MALGISDRLALERTRLANERTILAYLRTGIALVVAGFSLINFFRGYLYVWVGVLLVPVGFGMVVLGWYASAASAKPFYGCCTVTTLPSPIPCPLTNRPSRRYRQVGLAISPPSYRAASPCRR</sequence>
<name>A0A4Z0P1B0_9BACT</name>
<evidence type="ECO:0000313" key="7">
    <source>
        <dbReference type="EMBL" id="TGE04336.1"/>
    </source>
</evidence>
<reference evidence="7 8" key="1">
    <citation type="submission" date="2019-04" db="EMBL/GenBank/DDBJ databases">
        <authorList>
            <person name="Feng G."/>
            <person name="Zhang J."/>
            <person name="Zhu H."/>
        </authorList>
    </citation>
    <scope>NUCLEOTIDE SEQUENCE [LARGE SCALE GENOMIC DNA]</scope>
    <source>
        <strain evidence="7 8">92R-1</strain>
    </source>
</reference>
<gene>
    <name evidence="7" type="ORF">EU556_23740</name>
</gene>
<feature type="domain" description="DUF202" evidence="6">
    <location>
        <begin position="13"/>
        <end position="69"/>
    </location>
</feature>
<feature type="transmembrane region" description="Helical" evidence="5">
    <location>
        <begin position="21"/>
        <end position="40"/>
    </location>
</feature>
<evidence type="ECO:0000256" key="4">
    <source>
        <dbReference type="ARBA" id="ARBA00023136"/>
    </source>
</evidence>
<dbReference type="InterPro" id="IPR003807">
    <property type="entry name" value="DUF202"/>
</dbReference>
<evidence type="ECO:0000256" key="3">
    <source>
        <dbReference type="ARBA" id="ARBA00022989"/>
    </source>
</evidence>
<dbReference type="EMBL" id="SRLA01000006">
    <property type="protein sequence ID" value="TGE04336.1"/>
    <property type="molecule type" value="Genomic_DNA"/>
</dbReference>
<evidence type="ECO:0000256" key="1">
    <source>
        <dbReference type="ARBA" id="ARBA00004127"/>
    </source>
</evidence>
<evidence type="ECO:0000259" key="6">
    <source>
        <dbReference type="Pfam" id="PF02656"/>
    </source>
</evidence>
<protein>
    <submittedName>
        <fullName evidence="7">DUF202 domain-containing protein</fullName>
    </submittedName>
</protein>
<dbReference type="OrthoDB" id="582337at2"/>
<proteinExistence type="predicted"/>
<comment type="subcellular location">
    <subcellularLocation>
        <location evidence="1">Endomembrane system</location>
        <topology evidence="1">Multi-pass membrane protein</topology>
    </subcellularLocation>
</comment>
<keyword evidence="8" id="KW-1185">Reference proteome</keyword>
<keyword evidence="3 5" id="KW-1133">Transmembrane helix</keyword>
<keyword evidence="4 5" id="KW-0472">Membrane</keyword>
<feature type="transmembrane region" description="Helical" evidence="5">
    <location>
        <begin position="46"/>
        <end position="68"/>
    </location>
</feature>
<dbReference type="Proteomes" id="UP000298337">
    <property type="component" value="Unassembled WGS sequence"/>
</dbReference>
<dbReference type="Pfam" id="PF02656">
    <property type="entry name" value="DUF202"/>
    <property type="match status" value="1"/>
</dbReference>
<accession>A0A4Z0P1B0</accession>
<evidence type="ECO:0000256" key="2">
    <source>
        <dbReference type="ARBA" id="ARBA00022692"/>
    </source>
</evidence>
<evidence type="ECO:0000313" key="8">
    <source>
        <dbReference type="Proteomes" id="UP000298337"/>
    </source>
</evidence>
<evidence type="ECO:0000256" key="5">
    <source>
        <dbReference type="SAM" id="Phobius"/>
    </source>
</evidence>
<organism evidence="7 8">
    <name type="scientific">Hymenobacter fodinae</name>
    <dbReference type="NCBI Taxonomy" id="2510796"/>
    <lineage>
        <taxon>Bacteria</taxon>
        <taxon>Pseudomonadati</taxon>
        <taxon>Bacteroidota</taxon>
        <taxon>Cytophagia</taxon>
        <taxon>Cytophagales</taxon>
        <taxon>Hymenobacteraceae</taxon>
        <taxon>Hymenobacter</taxon>
    </lineage>
</organism>
<comment type="caution">
    <text evidence="7">The sequence shown here is derived from an EMBL/GenBank/DDBJ whole genome shotgun (WGS) entry which is preliminary data.</text>
</comment>
<dbReference type="GO" id="GO:0012505">
    <property type="term" value="C:endomembrane system"/>
    <property type="evidence" value="ECO:0007669"/>
    <property type="project" value="UniProtKB-SubCell"/>
</dbReference>